<proteinExistence type="predicted"/>
<organism evidence="2 3">
    <name type="scientific">Decorospora gaudefroyi</name>
    <dbReference type="NCBI Taxonomy" id="184978"/>
    <lineage>
        <taxon>Eukaryota</taxon>
        <taxon>Fungi</taxon>
        <taxon>Dikarya</taxon>
        <taxon>Ascomycota</taxon>
        <taxon>Pezizomycotina</taxon>
        <taxon>Dothideomycetes</taxon>
        <taxon>Pleosporomycetidae</taxon>
        <taxon>Pleosporales</taxon>
        <taxon>Pleosporineae</taxon>
        <taxon>Pleosporaceae</taxon>
        <taxon>Decorospora</taxon>
    </lineage>
</organism>
<accession>A0A6A5KRQ9</accession>
<evidence type="ECO:0000313" key="3">
    <source>
        <dbReference type="Proteomes" id="UP000800040"/>
    </source>
</evidence>
<keyword evidence="3" id="KW-1185">Reference proteome</keyword>
<sequence>MSVTYRVYYYCGHLKSTAFMEHSDIESEDITSKRVVIDRQCSRCIYRDLQRDRRPPVIMASPNETAEQDTVYDADDELCARELDSSHEPTEEESGQSGAEEEQWRCFGTDCTCSRCSGVDANPADLWQTSEGSLDEGFGGCRKQRCEYTLRGVENAIVD</sequence>
<reference evidence="2" key="1">
    <citation type="submission" date="2020-01" db="EMBL/GenBank/DDBJ databases">
        <authorList>
            <consortium name="DOE Joint Genome Institute"/>
            <person name="Haridas S."/>
            <person name="Albert R."/>
            <person name="Binder M."/>
            <person name="Bloem J."/>
            <person name="Labutti K."/>
            <person name="Salamov A."/>
            <person name="Andreopoulos B."/>
            <person name="Baker S.E."/>
            <person name="Barry K."/>
            <person name="Bills G."/>
            <person name="Bluhm B.H."/>
            <person name="Cannon C."/>
            <person name="Castanera R."/>
            <person name="Culley D.E."/>
            <person name="Daum C."/>
            <person name="Ezra D."/>
            <person name="Gonzalez J.B."/>
            <person name="Henrissat B."/>
            <person name="Kuo A."/>
            <person name="Liang C."/>
            <person name="Lipzen A."/>
            <person name="Lutzoni F."/>
            <person name="Magnuson J."/>
            <person name="Mondo S."/>
            <person name="Nolan M."/>
            <person name="Ohm R."/>
            <person name="Pangilinan J."/>
            <person name="Park H.-J."/>
            <person name="Ramirez L."/>
            <person name="Alfaro M."/>
            <person name="Sun H."/>
            <person name="Tritt A."/>
            <person name="Yoshinaga Y."/>
            <person name="Zwiers L.-H."/>
            <person name="Turgeon B.G."/>
            <person name="Goodwin S.B."/>
            <person name="Spatafora J.W."/>
            <person name="Crous P.W."/>
            <person name="Grigoriev I.V."/>
        </authorList>
    </citation>
    <scope>NUCLEOTIDE SEQUENCE</scope>
    <source>
        <strain evidence="2">P77</strain>
    </source>
</reference>
<dbReference type="AlphaFoldDB" id="A0A6A5KRQ9"/>
<dbReference type="EMBL" id="ML975256">
    <property type="protein sequence ID" value="KAF1837941.1"/>
    <property type="molecule type" value="Genomic_DNA"/>
</dbReference>
<gene>
    <name evidence="2" type="ORF">BDW02DRAFT_565446</name>
</gene>
<protein>
    <submittedName>
        <fullName evidence="2">Uncharacterized protein</fullName>
    </submittedName>
</protein>
<evidence type="ECO:0000313" key="2">
    <source>
        <dbReference type="EMBL" id="KAF1837941.1"/>
    </source>
</evidence>
<feature type="region of interest" description="Disordered" evidence="1">
    <location>
        <begin position="82"/>
        <end position="102"/>
    </location>
</feature>
<name>A0A6A5KRQ9_9PLEO</name>
<evidence type="ECO:0000256" key="1">
    <source>
        <dbReference type="SAM" id="MobiDB-lite"/>
    </source>
</evidence>
<dbReference type="Proteomes" id="UP000800040">
    <property type="component" value="Unassembled WGS sequence"/>
</dbReference>